<dbReference type="Pfam" id="PF13711">
    <property type="entry name" value="DUF4160"/>
    <property type="match status" value="1"/>
</dbReference>
<name>A0A2S6MZP8_RHOGL</name>
<dbReference type="InterPro" id="IPR025427">
    <property type="entry name" value="DUF4160"/>
</dbReference>
<dbReference type="Proteomes" id="UP000239724">
    <property type="component" value="Unassembled WGS sequence"/>
</dbReference>
<dbReference type="EMBL" id="NHRY01000252">
    <property type="protein sequence ID" value="PPQ27855.1"/>
    <property type="molecule type" value="Genomic_DNA"/>
</dbReference>
<dbReference type="RefSeq" id="WP_104521727.1">
    <property type="nucleotide sequence ID" value="NZ_NHRY01000252.1"/>
</dbReference>
<evidence type="ECO:0000313" key="2">
    <source>
        <dbReference type="Proteomes" id="UP000239724"/>
    </source>
</evidence>
<dbReference type="AlphaFoldDB" id="A0A2S6MZP8"/>
<keyword evidence="2" id="KW-1185">Reference proteome</keyword>
<evidence type="ECO:0008006" key="3">
    <source>
        <dbReference type="Google" id="ProtNLM"/>
    </source>
</evidence>
<organism evidence="1 2">
    <name type="scientific">Rhodopila globiformis</name>
    <name type="common">Rhodopseudomonas globiformis</name>
    <dbReference type="NCBI Taxonomy" id="1071"/>
    <lineage>
        <taxon>Bacteria</taxon>
        <taxon>Pseudomonadati</taxon>
        <taxon>Pseudomonadota</taxon>
        <taxon>Alphaproteobacteria</taxon>
        <taxon>Acetobacterales</taxon>
        <taxon>Acetobacteraceae</taxon>
        <taxon>Rhodopila</taxon>
    </lineage>
</organism>
<gene>
    <name evidence="1" type="ORF">CCS01_25940</name>
</gene>
<reference evidence="1 2" key="1">
    <citation type="journal article" date="2018" name="Arch. Microbiol.">
        <title>New insights into the metabolic potential of the phototrophic purple bacterium Rhodopila globiformis DSM 161(T) from its draft genome sequence and evidence for a vanadium-dependent nitrogenase.</title>
        <authorList>
            <person name="Imhoff J.F."/>
            <person name="Rahn T."/>
            <person name="Kunzel S."/>
            <person name="Neulinger S.C."/>
        </authorList>
    </citation>
    <scope>NUCLEOTIDE SEQUENCE [LARGE SCALE GENOMIC DNA]</scope>
    <source>
        <strain evidence="1 2">DSM 161</strain>
    </source>
</reference>
<proteinExistence type="predicted"/>
<accession>A0A2S6MZP8</accession>
<sequence>MLIWKPEMPRLHTIGNVQIRVYPDDTKKHRMPHFHAASPEGDMVVSLPDLQVIAGSLKDRAAVLEWARIEANLERLMVAWDQGNPTVPVRRSRP</sequence>
<comment type="caution">
    <text evidence="1">The sequence shown here is derived from an EMBL/GenBank/DDBJ whole genome shotgun (WGS) entry which is preliminary data.</text>
</comment>
<protein>
    <recommendedName>
        <fullName evidence="3">DUF4160 domain-containing protein</fullName>
    </recommendedName>
</protein>
<evidence type="ECO:0000313" key="1">
    <source>
        <dbReference type="EMBL" id="PPQ27855.1"/>
    </source>
</evidence>